<reference evidence="17 18" key="1">
    <citation type="journal article" date="2014" name="Gut Pathog.">
        <title>Gene clusters of Hafnia alvei strain FB1 important in survival and pathogenesis: a draft genome perspective.</title>
        <authorList>
            <person name="Tan J.Y."/>
            <person name="Yin W.F."/>
            <person name="Chan K.G."/>
        </authorList>
    </citation>
    <scope>NUCLEOTIDE SEQUENCE [LARGE SCALE GENOMIC DNA]</scope>
    <source>
        <strain evidence="17 18">FB1</strain>
    </source>
</reference>
<dbReference type="InterPro" id="IPR038266">
    <property type="entry name" value="NapC/NirT_cytc_sf"/>
</dbReference>
<dbReference type="GO" id="GO:0009055">
    <property type="term" value="F:electron transfer activity"/>
    <property type="evidence" value="ECO:0007669"/>
    <property type="project" value="UniProtKB-UniRule"/>
</dbReference>
<feature type="binding site" description="covalent" evidence="14">
    <location>
        <position position="132"/>
    </location>
    <ligand>
        <name>heme</name>
        <dbReference type="ChEBI" id="CHEBI:30413"/>
        <label>3</label>
    </ligand>
</feature>
<keyword evidence="7" id="KW-0812">Transmembrane</keyword>
<dbReference type="GO" id="GO:0009061">
    <property type="term" value="P:anaerobic respiration"/>
    <property type="evidence" value="ECO:0007669"/>
    <property type="project" value="TreeGrafter"/>
</dbReference>
<dbReference type="InterPro" id="IPR051174">
    <property type="entry name" value="Cytochrome_c-type_ET"/>
</dbReference>
<dbReference type="KEGG" id="hav:AT03_19425"/>
<comment type="similarity">
    <text evidence="2 13">Belongs to the TorC/TorY family.</text>
</comment>
<feature type="binding site" description="covalent" evidence="14">
    <location>
        <position position="322"/>
    </location>
    <ligand>
        <name>heme</name>
        <dbReference type="ChEBI" id="CHEBI:30413"/>
        <label>5</label>
    </ligand>
</feature>
<evidence type="ECO:0000256" key="6">
    <source>
        <dbReference type="ARBA" id="ARBA00022617"/>
    </source>
</evidence>
<feature type="binding site" description="axial binding residue" evidence="15">
    <location>
        <position position="43"/>
    </location>
    <ligand>
        <name>heme</name>
        <dbReference type="ChEBI" id="CHEBI:30413"/>
        <label>1</label>
    </ligand>
    <ligandPart>
        <name>Fe</name>
        <dbReference type="ChEBI" id="CHEBI:18248"/>
    </ligandPart>
</feature>
<dbReference type="InterPro" id="IPR036909">
    <property type="entry name" value="Cyt_c-like_dom_sf"/>
</dbReference>
<keyword evidence="10" id="KW-1133">Transmembrane helix</keyword>
<evidence type="ECO:0000256" key="11">
    <source>
        <dbReference type="ARBA" id="ARBA00023004"/>
    </source>
</evidence>
<dbReference type="Gene3D" id="1.10.3820.10">
    <property type="entry name" value="Di-heme elbow motif domain"/>
    <property type="match status" value="1"/>
</dbReference>
<dbReference type="InterPro" id="IPR009154">
    <property type="entry name" value="Membr-bd_4haem_cyt_TorC"/>
</dbReference>
<name>A0A097R6K7_HAFAL</name>
<evidence type="ECO:0000313" key="17">
    <source>
        <dbReference type="EMBL" id="AIU74351.1"/>
    </source>
</evidence>
<evidence type="ECO:0000256" key="8">
    <source>
        <dbReference type="ARBA" id="ARBA00022723"/>
    </source>
</evidence>
<evidence type="ECO:0000256" key="13">
    <source>
        <dbReference type="PIRNR" id="PIRNR000014"/>
    </source>
</evidence>
<feature type="domain" description="NapC/NirT cytochrome c N-terminal" evidence="16">
    <location>
        <begin position="6"/>
        <end position="175"/>
    </location>
</feature>
<feature type="binding site" description="axial binding residue" evidence="15">
    <location>
        <position position="165"/>
    </location>
    <ligand>
        <name>heme</name>
        <dbReference type="ChEBI" id="CHEBI:30413"/>
        <label>4</label>
    </ligand>
    <ligandPart>
        <name>Fe</name>
        <dbReference type="ChEBI" id="CHEBI:18248"/>
    </ligandPart>
</feature>
<dbReference type="OrthoDB" id="9782159at2"/>
<feature type="binding site" description="axial binding residue" evidence="15">
    <location>
        <position position="133"/>
    </location>
    <ligand>
        <name>heme</name>
        <dbReference type="ChEBI" id="CHEBI:30413"/>
        <label>3</label>
    </ligand>
    <ligandPart>
        <name>Fe</name>
        <dbReference type="ChEBI" id="CHEBI:18248"/>
    </ligandPart>
</feature>
<evidence type="ECO:0000256" key="5">
    <source>
        <dbReference type="ARBA" id="ARBA00022519"/>
    </source>
</evidence>
<keyword evidence="18" id="KW-1185">Reference proteome</keyword>
<dbReference type="Proteomes" id="UP000029986">
    <property type="component" value="Chromosome"/>
</dbReference>
<feature type="binding site" description="covalent" evidence="14">
    <location>
        <position position="161"/>
    </location>
    <ligand>
        <name>heme</name>
        <dbReference type="ChEBI" id="CHEBI:30413"/>
        <label>4</label>
    </ligand>
</feature>
<evidence type="ECO:0000313" key="18">
    <source>
        <dbReference type="Proteomes" id="UP000029986"/>
    </source>
</evidence>
<evidence type="ECO:0000256" key="12">
    <source>
        <dbReference type="ARBA" id="ARBA00023136"/>
    </source>
</evidence>
<dbReference type="PANTHER" id="PTHR30333">
    <property type="entry name" value="CYTOCHROME C-TYPE PROTEIN"/>
    <property type="match status" value="1"/>
</dbReference>
<dbReference type="FunFam" id="1.10.3820.10:FF:000001">
    <property type="entry name" value="Cytochrome c-type protein"/>
    <property type="match status" value="1"/>
</dbReference>
<dbReference type="NCBIfam" id="NF011606">
    <property type="entry name" value="PRK15032.1"/>
    <property type="match status" value="1"/>
</dbReference>
<feature type="binding site" description="axial binding residue" evidence="15">
    <location>
        <position position="326"/>
    </location>
    <ligand>
        <name>heme</name>
        <dbReference type="ChEBI" id="CHEBI:30413"/>
        <label>5</label>
    </ligand>
    <ligandPart>
        <name>Fe</name>
        <dbReference type="ChEBI" id="CHEBI:18248"/>
    </ligandPart>
</feature>
<dbReference type="GO" id="GO:0020037">
    <property type="term" value="F:heme binding"/>
    <property type="evidence" value="ECO:0007669"/>
    <property type="project" value="UniProtKB-UniRule"/>
</dbReference>
<keyword evidence="6 13" id="KW-0349">Heme</keyword>
<keyword evidence="4 13" id="KW-1003">Cell membrane</keyword>
<feature type="binding site" description="covalent" evidence="14">
    <location>
        <position position="68"/>
    </location>
    <ligand>
        <name>heme</name>
        <dbReference type="ChEBI" id="CHEBI:30413"/>
        <label>2</label>
    </ligand>
</feature>
<keyword evidence="5 13" id="KW-0997">Cell inner membrane</keyword>
<organism evidence="17 18">
    <name type="scientific">Hafnia alvei FB1</name>
    <dbReference type="NCBI Taxonomy" id="1453496"/>
    <lineage>
        <taxon>Bacteria</taxon>
        <taxon>Pseudomonadati</taxon>
        <taxon>Pseudomonadota</taxon>
        <taxon>Gammaproteobacteria</taxon>
        <taxon>Enterobacterales</taxon>
        <taxon>Hafniaceae</taxon>
        <taxon>Hafnia</taxon>
    </lineage>
</organism>
<feature type="binding site" description="covalent" evidence="14">
    <location>
        <position position="129"/>
    </location>
    <ligand>
        <name>heme</name>
        <dbReference type="ChEBI" id="CHEBI:30413"/>
        <label>3</label>
    </ligand>
</feature>
<dbReference type="GO" id="GO:0005886">
    <property type="term" value="C:plasma membrane"/>
    <property type="evidence" value="ECO:0007669"/>
    <property type="project" value="UniProtKB-SubCell"/>
</dbReference>
<dbReference type="SUPFAM" id="SSF46626">
    <property type="entry name" value="Cytochrome c"/>
    <property type="match status" value="1"/>
</dbReference>
<evidence type="ECO:0000256" key="10">
    <source>
        <dbReference type="ARBA" id="ARBA00022989"/>
    </source>
</evidence>
<evidence type="ECO:0000259" key="16">
    <source>
        <dbReference type="Pfam" id="PF03264"/>
    </source>
</evidence>
<dbReference type="EMBL" id="CP009706">
    <property type="protein sequence ID" value="AIU74351.1"/>
    <property type="molecule type" value="Genomic_DNA"/>
</dbReference>
<keyword evidence="8 13" id="KW-0479">Metal-binding</keyword>
<proteinExistence type="inferred from homology"/>
<comment type="PTM">
    <text evidence="14">Binds 5 heme groups per subunit.</text>
</comment>
<accession>A0A097R6K7</accession>
<evidence type="ECO:0000256" key="3">
    <source>
        <dbReference type="ARBA" id="ARBA00022448"/>
    </source>
</evidence>
<keyword evidence="3 13" id="KW-0813">Transport</keyword>
<dbReference type="eggNOG" id="COG3005">
    <property type="taxonomic scope" value="Bacteria"/>
</dbReference>
<dbReference type="Pfam" id="PF03264">
    <property type="entry name" value="Cytochrom_NNT"/>
    <property type="match status" value="1"/>
</dbReference>
<evidence type="ECO:0000256" key="4">
    <source>
        <dbReference type="ARBA" id="ARBA00022475"/>
    </source>
</evidence>
<evidence type="ECO:0000256" key="9">
    <source>
        <dbReference type="ARBA" id="ARBA00022982"/>
    </source>
</evidence>
<dbReference type="InterPro" id="IPR005126">
    <property type="entry name" value="NapC/NirT_cyt_c_N"/>
</dbReference>
<dbReference type="PIRSF" id="PIRSF000014">
    <property type="entry name" value="4_hem_cytch_TorC"/>
    <property type="match status" value="1"/>
</dbReference>
<evidence type="ECO:0000256" key="14">
    <source>
        <dbReference type="PIRSR" id="PIRSR000014-1"/>
    </source>
</evidence>
<feature type="binding site" description="covalent" evidence="14">
    <location>
        <position position="42"/>
    </location>
    <ligand>
        <name>heme</name>
        <dbReference type="ChEBI" id="CHEBI:30413"/>
        <label>1</label>
    </ligand>
</feature>
<keyword evidence="9 13" id="KW-0249">Electron transport</keyword>
<dbReference type="PANTHER" id="PTHR30333:SF2">
    <property type="entry name" value="CYTOCHROME C-TYPE PROTEIN TORC"/>
    <property type="match status" value="1"/>
</dbReference>
<gene>
    <name evidence="17" type="ORF">AT03_19425</name>
</gene>
<keyword evidence="12 13" id="KW-0472">Membrane</keyword>
<dbReference type="AlphaFoldDB" id="A0A097R6K7"/>
<feature type="binding site" description="covalent" evidence="14">
    <location>
        <position position="71"/>
    </location>
    <ligand>
        <name>heme</name>
        <dbReference type="ChEBI" id="CHEBI:30413"/>
        <label>2</label>
    </ligand>
</feature>
<sequence length="377" mass="41861">MSLIRKKSLWLVAAGALAMLVVIWGGWQGVHQTSSTEFCLSCHTMSTVGQEYEQSIHFKNASGVRAECKDCHIPPGIIPTLVRKTEALNDIYHEFISPSIDTPEKFQSKRAELAQREWTRMTENRSAACKSCHSYGAMDHTKQSSNAAMQMTPAALKDSNCIDCHKGIAHHKPNMSNGFRVQYEKLQRQSASLPDESTLYTLGEKAITATASSPAGKALLMPATQVTVLKKLDDQVEIQIVGWRESVGRGRVITQYPGKRVFAAVLDPSLLPAVKILKTQIDPDSHQEWQQISVVAWTSSEGFSASIEPVWQYADQMFQSTCSACHSVPPTTRFNANGWIAGLKAMSAYYRLTSQEERTLLKYLQTHANDTTDNPTH</sequence>
<feature type="binding site" description="covalent" evidence="14">
    <location>
        <position position="39"/>
    </location>
    <ligand>
        <name>heme</name>
        <dbReference type="ChEBI" id="CHEBI:30413"/>
        <label>1</label>
    </ligand>
</feature>
<dbReference type="GeneID" id="56893488"/>
<dbReference type="RefSeq" id="WP_025798336.1">
    <property type="nucleotide sequence ID" value="NZ_CP009706.1"/>
</dbReference>
<dbReference type="PATRIC" id="fig|1453496.5.peg.3997"/>
<dbReference type="SUPFAM" id="SSF48695">
    <property type="entry name" value="Multiheme cytochromes"/>
    <property type="match status" value="1"/>
</dbReference>
<dbReference type="InterPro" id="IPR036280">
    <property type="entry name" value="Multihaem_cyt_sf"/>
</dbReference>
<dbReference type="GO" id="GO:0009276">
    <property type="term" value="C:Gram-negative-bacterium-type cell wall"/>
    <property type="evidence" value="ECO:0007669"/>
    <property type="project" value="UniProtKB-UniRule"/>
</dbReference>
<keyword evidence="11 13" id="KW-0408">Iron</keyword>
<protein>
    <recommendedName>
        <fullName evidence="13">Cytochrome c-type protein</fullName>
    </recommendedName>
</protein>
<evidence type="ECO:0000256" key="7">
    <source>
        <dbReference type="ARBA" id="ARBA00022692"/>
    </source>
</evidence>
<evidence type="ECO:0000256" key="1">
    <source>
        <dbReference type="ARBA" id="ARBA00004249"/>
    </source>
</evidence>
<evidence type="ECO:0000256" key="2">
    <source>
        <dbReference type="ARBA" id="ARBA00006417"/>
    </source>
</evidence>
<comment type="subcellular location">
    <subcellularLocation>
        <location evidence="1">Cell inner membrane</location>
        <topology evidence="1">Single-pass type II membrane protein</topology>
    </subcellularLocation>
</comment>
<feature type="binding site" description="covalent" evidence="14">
    <location>
        <position position="164"/>
    </location>
    <ligand>
        <name>heme</name>
        <dbReference type="ChEBI" id="CHEBI:30413"/>
        <label>4</label>
    </ligand>
</feature>
<dbReference type="GO" id="GO:0005506">
    <property type="term" value="F:iron ion binding"/>
    <property type="evidence" value="ECO:0007669"/>
    <property type="project" value="UniProtKB-UniRule"/>
</dbReference>
<feature type="binding site" description="axial binding residue" evidence="15">
    <location>
        <position position="72"/>
    </location>
    <ligand>
        <name>heme</name>
        <dbReference type="ChEBI" id="CHEBI:30413"/>
        <label>2</label>
    </ligand>
    <ligandPart>
        <name>Fe</name>
        <dbReference type="ChEBI" id="CHEBI:18248"/>
    </ligandPart>
</feature>
<feature type="binding site" description="covalent" evidence="14">
    <location>
        <position position="325"/>
    </location>
    <ligand>
        <name>heme</name>
        <dbReference type="ChEBI" id="CHEBI:30413"/>
        <label>5</label>
    </ligand>
</feature>
<evidence type="ECO:0000256" key="15">
    <source>
        <dbReference type="PIRSR" id="PIRSR000014-2"/>
    </source>
</evidence>
<dbReference type="HOGENOM" id="CLU_058814_0_0_6"/>